<protein>
    <submittedName>
        <fullName evidence="1">Uncharacterized protein</fullName>
    </submittedName>
</protein>
<dbReference type="Proteomes" id="UP001164250">
    <property type="component" value="Chromosome 11"/>
</dbReference>
<organism evidence="1 2">
    <name type="scientific">Pistacia atlantica</name>
    <dbReference type="NCBI Taxonomy" id="434234"/>
    <lineage>
        <taxon>Eukaryota</taxon>
        <taxon>Viridiplantae</taxon>
        <taxon>Streptophyta</taxon>
        <taxon>Embryophyta</taxon>
        <taxon>Tracheophyta</taxon>
        <taxon>Spermatophyta</taxon>
        <taxon>Magnoliopsida</taxon>
        <taxon>eudicotyledons</taxon>
        <taxon>Gunneridae</taxon>
        <taxon>Pentapetalae</taxon>
        <taxon>rosids</taxon>
        <taxon>malvids</taxon>
        <taxon>Sapindales</taxon>
        <taxon>Anacardiaceae</taxon>
        <taxon>Pistacia</taxon>
    </lineage>
</organism>
<keyword evidence="2" id="KW-1185">Reference proteome</keyword>
<evidence type="ECO:0000313" key="2">
    <source>
        <dbReference type="Proteomes" id="UP001164250"/>
    </source>
</evidence>
<gene>
    <name evidence="1" type="ORF">Patl1_30214</name>
</gene>
<reference evidence="2" key="1">
    <citation type="journal article" date="2023" name="G3 (Bethesda)">
        <title>Genome assembly and association tests identify interacting loci associated with vigor, precocity, and sex in interspecific pistachio rootstocks.</title>
        <authorList>
            <person name="Palmer W."/>
            <person name="Jacygrad E."/>
            <person name="Sagayaradj S."/>
            <person name="Cavanaugh K."/>
            <person name="Han R."/>
            <person name="Bertier L."/>
            <person name="Beede B."/>
            <person name="Kafkas S."/>
            <person name="Golino D."/>
            <person name="Preece J."/>
            <person name="Michelmore R."/>
        </authorList>
    </citation>
    <scope>NUCLEOTIDE SEQUENCE [LARGE SCALE GENOMIC DNA]</scope>
</reference>
<dbReference type="EMBL" id="CM047907">
    <property type="protein sequence ID" value="KAJ0084620.1"/>
    <property type="molecule type" value="Genomic_DNA"/>
</dbReference>
<proteinExistence type="predicted"/>
<comment type="caution">
    <text evidence="1">The sequence shown here is derived from an EMBL/GenBank/DDBJ whole genome shotgun (WGS) entry which is preliminary data.</text>
</comment>
<name>A0ACC1AAS2_9ROSI</name>
<accession>A0ACC1AAS2</accession>
<sequence>MTFSSSISIVEYYLLKRFPVPYTLYFVVVATVASLIGQHVVRKLIILLGRASLIIFILAFTIFVNAISLGGVGISNMIEKIEAHDYMGFENLCNKLDQ</sequence>
<evidence type="ECO:0000313" key="1">
    <source>
        <dbReference type="EMBL" id="KAJ0084620.1"/>
    </source>
</evidence>